<keyword evidence="3" id="KW-0732">Signal</keyword>
<comment type="caution">
    <text evidence="5">The sequence shown here is derived from an EMBL/GenBank/DDBJ whole genome shotgun (WGS) entry which is preliminary data.</text>
</comment>
<keyword evidence="2" id="KW-0964">Secreted</keyword>
<dbReference type="InterPro" id="IPR051582">
    <property type="entry name" value="LRR_extensin-like_regulator"/>
</dbReference>
<proteinExistence type="predicted"/>
<dbReference type="PANTHER" id="PTHR32093">
    <property type="entry name" value="LEUCINE-RICH REPEAT EXTENSIN-LIKE PROTEIN 3-RELATED"/>
    <property type="match status" value="1"/>
</dbReference>
<evidence type="ECO:0000256" key="4">
    <source>
        <dbReference type="ARBA" id="ARBA00022737"/>
    </source>
</evidence>
<evidence type="ECO:0000256" key="3">
    <source>
        <dbReference type="ARBA" id="ARBA00022729"/>
    </source>
</evidence>
<name>A0AA88V8Q1_9ASTE</name>
<gene>
    <name evidence="5" type="ORF">RJ639_018225</name>
</gene>
<keyword evidence="6" id="KW-1185">Reference proteome</keyword>
<protein>
    <submittedName>
        <fullName evidence="5">Uncharacterized protein</fullName>
    </submittedName>
</protein>
<dbReference type="Gene3D" id="3.80.10.10">
    <property type="entry name" value="Ribonuclease Inhibitor"/>
    <property type="match status" value="1"/>
</dbReference>
<evidence type="ECO:0000313" key="5">
    <source>
        <dbReference type="EMBL" id="KAK3002724.1"/>
    </source>
</evidence>
<reference evidence="5" key="1">
    <citation type="submission" date="2022-12" db="EMBL/GenBank/DDBJ databases">
        <title>Draft genome assemblies for two species of Escallonia (Escalloniales).</title>
        <authorList>
            <person name="Chanderbali A."/>
            <person name="Dervinis C."/>
            <person name="Anghel I."/>
            <person name="Soltis D."/>
            <person name="Soltis P."/>
            <person name="Zapata F."/>
        </authorList>
    </citation>
    <scope>NUCLEOTIDE SEQUENCE</scope>
    <source>
        <strain evidence="5">UCBG64.0493</strain>
        <tissue evidence="5">Leaf</tissue>
    </source>
</reference>
<dbReference type="SUPFAM" id="SSF52058">
    <property type="entry name" value="L domain-like"/>
    <property type="match status" value="1"/>
</dbReference>
<sequence>MMKSWARSRLNENVRKLILEVDMMNTKEAIVRVDNHDVLQSFRSFSMGPITIAEHKLCVEFSKDAKFSAILLSLNPKYHGQDKIPVESPLQFKGIWVRLAGSSSCCSKGIFTSATSENVIKKRKEKSSKRVLYGRPAISSSKGFDFAADDILCSYEDYGSKGIHSDPGISPNSAKNPLDDDDSSFGVWSLPEESITATNSSFGNGDVATEDIHIDPLTSLFINIFPIESISISLLPQLKFLDMRFNEFDGGMPRELFNKDLDTIFINHNSFVFDLLYNFGNSPISVIVLANNMFHGCVLASNLCNPVPIWSN</sequence>
<dbReference type="GO" id="GO:0005576">
    <property type="term" value="C:extracellular region"/>
    <property type="evidence" value="ECO:0007669"/>
    <property type="project" value="UniProtKB-SubCell"/>
</dbReference>
<dbReference type="EMBL" id="JAVXUP010002541">
    <property type="protein sequence ID" value="KAK3002724.1"/>
    <property type="molecule type" value="Genomic_DNA"/>
</dbReference>
<organism evidence="5 6">
    <name type="scientific">Escallonia herrerae</name>
    <dbReference type="NCBI Taxonomy" id="1293975"/>
    <lineage>
        <taxon>Eukaryota</taxon>
        <taxon>Viridiplantae</taxon>
        <taxon>Streptophyta</taxon>
        <taxon>Embryophyta</taxon>
        <taxon>Tracheophyta</taxon>
        <taxon>Spermatophyta</taxon>
        <taxon>Magnoliopsida</taxon>
        <taxon>eudicotyledons</taxon>
        <taxon>Gunneridae</taxon>
        <taxon>Pentapetalae</taxon>
        <taxon>asterids</taxon>
        <taxon>campanulids</taxon>
        <taxon>Escalloniales</taxon>
        <taxon>Escalloniaceae</taxon>
        <taxon>Escallonia</taxon>
    </lineage>
</organism>
<dbReference type="AlphaFoldDB" id="A0AA88V8Q1"/>
<accession>A0AA88V8Q1</accession>
<evidence type="ECO:0000313" key="6">
    <source>
        <dbReference type="Proteomes" id="UP001188597"/>
    </source>
</evidence>
<dbReference type="InterPro" id="IPR032675">
    <property type="entry name" value="LRR_dom_sf"/>
</dbReference>
<evidence type="ECO:0000256" key="2">
    <source>
        <dbReference type="ARBA" id="ARBA00022525"/>
    </source>
</evidence>
<dbReference type="Proteomes" id="UP001188597">
    <property type="component" value="Unassembled WGS sequence"/>
</dbReference>
<evidence type="ECO:0000256" key="1">
    <source>
        <dbReference type="ARBA" id="ARBA00004613"/>
    </source>
</evidence>
<keyword evidence="4" id="KW-0677">Repeat</keyword>
<comment type="subcellular location">
    <subcellularLocation>
        <location evidence="1">Secreted</location>
    </subcellularLocation>
</comment>
<dbReference type="PANTHER" id="PTHR32093:SF120">
    <property type="entry name" value="LEUCINE-RICH REPEAT EXTENSIN-LIKE PROTEIN 3-RELATED"/>
    <property type="match status" value="1"/>
</dbReference>